<dbReference type="WBParaSite" id="JU765_v2.g9252.t1">
    <property type="protein sequence ID" value="JU765_v2.g9252.t1"/>
    <property type="gene ID" value="JU765_v2.g9252"/>
</dbReference>
<name>A0AC34RRM1_9BILA</name>
<proteinExistence type="predicted"/>
<accession>A0AC34RRM1</accession>
<protein>
    <submittedName>
        <fullName evidence="2">Uncharacterized protein</fullName>
    </submittedName>
</protein>
<dbReference type="Proteomes" id="UP000887576">
    <property type="component" value="Unplaced"/>
</dbReference>
<reference evidence="2" key="1">
    <citation type="submission" date="2022-11" db="UniProtKB">
        <authorList>
            <consortium name="WormBaseParasite"/>
        </authorList>
    </citation>
    <scope>IDENTIFICATION</scope>
</reference>
<sequence>MILDNRDVDITQFIVYNYLAEILYSVFLFTALFALILFSNVFRHAITNFYGFTKITPQREAHLTLHSDI</sequence>
<evidence type="ECO:0000313" key="2">
    <source>
        <dbReference type="WBParaSite" id="JU765_v2.g9252.t1"/>
    </source>
</evidence>
<organism evidence="1 2">
    <name type="scientific">Panagrolaimus sp. JU765</name>
    <dbReference type="NCBI Taxonomy" id="591449"/>
    <lineage>
        <taxon>Eukaryota</taxon>
        <taxon>Metazoa</taxon>
        <taxon>Ecdysozoa</taxon>
        <taxon>Nematoda</taxon>
        <taxon>Chromadorea</taxon>
        <taxon>Rhabditida</taxon>
        <taxon>Tylenchina</taxon>
        <taxon>Panagrolaimomorpha</taxon>
        <taxon>Panagrolaimoidea</taxon>
        <taxon>Panagrolaimidae</taxon>
        <taxon>Panagrolaimus</taxon>
    </lineage>
</organism>
<evidence type="ECO:0000313" key="1">
    <source>
        <dbReference type="Proteomes" id="UP000887576"/>
    </source>
</evidence>